<dbReference type="NCBIfam" id="TIGR00693">
    <property type="entry name" value="thiE"/>
    <property type="match status" value="1"/>
</dbReference>
<feature type="binding site" evidence="10">
    <location>
        <begin position="137"/>
        <end position="139"/>
    </location>
    <ligand>
        <name>2-[(2R,5Z)-2-carboxy-4-methylthiazol-5(2H)-ylidene]ethyl phosphate</name>
        <dbReference type="ChEBI" id="CHEBI:62899"/>
    </ligand>
</feature>
<dbReference type="Gene3D" id="3.20.20.70">
    <property type="entry name" value="Aldolase class I"/>
    <property type="match status" value="1"/>
</dbReference>
<dbReference type="InterPro" id="IPR034291">
    <property type="entry name" value="TMP_synthase"/>
</dbReference>
<dbReference type="InterPro" id="IPR013785">
    <property type="entry name" value="Aldolase_TIM"/>
</dbReference>
<dbReference type="AlphaFoldDB" id="A0A178INI4"/>
<dbReference type="CDD" id="cd00564">
    <property type="entry name" value="TMP_TenI"/>
    <property type="match status" value="1"/>
</dbReference>
<evidence type="ECO:0000256" key="6">
    <source>
        <dbReference type="ARBA" id="ARBA00022977"/>
    </source>
</evidence>
<keyword evidence="3 10" id="KW-0808">Transferase</keyword>
<dbReference type="PANTHER" id="PTHR20857">
    <property type="entry name" value="THIAMINE-PHOSPHATE PYROPHOSPHORYLASE"/>
    <property type="match status" value="1"/>
</dbReference>
<comment type="catalytic activity">
    <reaction evidence="7 10 11">
        <text>4-methyl-5-(2-phosphooxyethyl)-thiazole + 4-amino-2-methyl-5-(diphosphooxymethyl)pyrimidine + H(+) = thiamine phosphate + diphosphate</text>
        <dbReference type="Rhea" id="RHEA:22328"/>
        <dbReference type="ChEBI" id="CHEBI:15378"/>
        <dbReference type="ChEBI" id="CHEBI:33019"/>
        <dbReference type="ChEBI" id="CHEBI:37575"/>
        <dbReference type="ChEBI" id="CHEBI:57841"/>
        <dbReference type="ChEBI" id="CHEBI:58296"/>
        <dbReference type="EC" id="2.5.1.3"/>
    </reaction>
</comment>
<feature type="binding site" evidence="10">
    <location>
        <position position="72"/>
    </location>
    <ligand>
        <name>4-amino-2-methyl-5-(diphosphooxymethyl)pyrimidine</name>
        <dbReference type="ChEBI" id="CHEBI:57841"/>
    </ligand>
</feature>
<dbReference type="InterPro" id="IPR036206">
    <property type="entry name" value="ThiamineP_synth_sf"/>
</dbReference>
<sequence>MTMKAIDYSLYMVTDIASVYRRGLLASVEAAVAGGVTVVQFRTDGGSKRELYETGLALRDLLRRPGVPLIVNDHVDLALALDADGVHVGQGDLPAEVVRRLIGKEKILGLSTSNLEQVGAVDATVVDYIGIGPVFPTQSKRNAPPDIGVDGLAALAARAPVPCVGIGGITIERAAAVYAAGVTGIAVVSALSYADDAGEAARALRAAQGKAKGKA</sequence>
<feature type="domain" description="Thiamine phosphate synthase/TenI" evidence="13">
    <location>
        <begin position="10"/>
        <end position="191"/>
    </location>
</feature>
<keyword evidence="5 10" id="KW-0460">Magnesium</keyword>
<feature type="binding site" evidence="10">
    <location>
        <position position="140"/>
    </location>
    <ligand>
        <name>4-amino-2-methyl-5-(diphosphooxymethyl)pyrimidine</name>
        <dbReference type="ChEBI" id="CHEBI:57841"/>
    </ligand>
</feature>
<feature type="binding site" evidence="10">
    <location>
        <begin position="188"/>
        <end position="189"/>
    </location>
    <ligand>
        <name>2-[(2R,5Z)-2-carboxy-4-methylthiazol-5(2H)-ylidene]ethyl phosphate</name>
        <dbReference type="ChEBI" id="CHEBI:62899"/>
    </ligand>
</feature>
<comment type="catalytic activity">
    <reaction evidence="8 10 11">
        <text>2-(2-carboxy-4-methylthiazol-5-yl)ethyl phosphate + 4-amino-2-methyl-5-(diphosphooxymethyl)pyrimidine + 2 H(+) = thiamine phosphate + CO2 + diphosphate</text>
        <dbReference type="Rhea" id="RHEA:47848"/>
        <dbReference type="ChEBI" id="CHEBI:15378"/>
        <dbReference type="ChEBI" id="CHEBI:16526"/>
        <dbReference type="ChEBI" id="CHEBI:33019"/>
        <dbReference type="ChEBI" id="CHEBI:37575"/>
        <dbReference type="ChEBI" id="CHEBI:57841"/>
        <dbReference type="ChEBI" id="CHEBI:62890"/>
        <dbReference type="EC" id="2.5.1.3"/>
    </reaction>
</comment>
<dbReference type="Proteomes" id="UP000078486">
    <property type="component" value="Unassembled WGS sequence"/>
</dbReference>
<dbReference type="PANTHER" id="PTHR20857:SF15">
    <property type="entry name" value="THIAMINE-PHOSPHATE SYNTHASE"/>
    <property type="match status" value="1"/>
</dbReference>
<comment type="similarity">
    <text evidence="10 11">Belongs to the thiamine-phosphate synthase family.</text>
</comment>
<dbReference type="InterPro" id="IPR022998">
    <property type="entry name" value="ThiamineP_synth_TenI"/>
</dbReference>
<evidence type="ECO:0000256" key="7">
    <source>
        <dbReference type="ARBA" id="ARBA00047334"/>
    </source>
</evidence>
<comment type="cofactor">
    <cofactor evidence="10">
        <name>Mg(2+)</name>
        <dbReference type="ChEBI" id="CHEBI:18420"/>
    </cofactor>
    <text evidence="10">Binds 1 Mg(2+) ion per subunit.</text>
</comment>
<comment type="caution">
    <text evidence="10">Lacks conserved residue(s) required for the propagation of feature annotation.</text>
</comment>
<dbReference type="OrthoDB" id="9812206at2"/>
<comment type="pathway">
    <text evidence="2 10 12">Cofactor biosynthesis; thiamine diphosphate biosynthesis; thiamine phosphate from 4-amino-2-methyl-5-diphosphomethylpyrimidine and 4-methyl-5-(2-phosphoethyl)-thiazole: step 1/1.</text>
</comment>
<proteinExistence type="inferred from homology"/>
<dbReference type="GO" id="GO:0000287">
    <property type="term" value="F:magnesium ion binding"/>
    <property type="evidence" value="ECO:0007669"/>
    <property type="project" value="UniProtKB-UniRule"/>
</dbReference>
<feature type="binding site" evidence="10">
    <location>
        <position position="168"/>
    </location>
    <ligand>
        <name>2-[(2R,5Z)-2-carboxy-4-methylthiazol-5(2H)-ylidene]ethyl phosphate</name>
        <dbReference type="ChEBI" id="CHEBI:62899"/>
    </ligand>
</feature>
<comment type="caution">
    <text evidence="14">The sequence shown here is derived from an EMBL/GenBank/DDBJ whole genome shotgun (WGS) entry which is preliminary data.</text>
</comment>
<evidence type="ECO:0000256" key="3">
    <source>
        <dbReference type="ARBA" id="ARBA00022679"/>
    </source>
</evidence>
<evidence type="ECO:0000313" key="15">
    <source>
        <dbReference type="Proteomes" id="UP000078486"/>
    </source>
</evidence>
<evidence type="ECO:0000256" key="11">
    <source>
        <dbReference type="RuleBase" id="RU003826"/>
    </source>
</evidence>
<evidence type="ECO:0000256" key="10">
    <source>
        <dbReference type="HAMAP-Rule" id="MF_00097"/>
    </source>
</evidence>
<dbReference type="GO" id="GO:0004789">
    <property type="term" value="F:thiamine-phosphate diphosphorylase activity"/>
    <property type="evidence" value="ECO:0007669"/>
    <property type="project" value="UniProtKB-UniRule"/>
</dbReference>
<evidence type="ECO:0000256" key="4">
    <source>
        <dbReference type="ARBA" id="ARBA00022723"/>
    </source>
</evidence>
<dbReference type="EC" id="2.5.1.3" evidence="10"/>
<evidence type="ECO:0000256" key="1">
    <source>
        <dbReference type="ARBA" id="ARBA00003814"/>
    </source>
</evidence>
<keyword evidence="6 10" id="KW-0784">Thiamine biosynthesis</keyword>
<dbReference type="SUPFAM" id="SSF51391">
    <property type="entry name" value="Thiamin phosphate synthase"/>
    <property type="match status" value="1"/>
</dbReference>
<keyword evidence="4 10" id="KW-0479">Metal-binding</keyword>
<comment type="function">
    <text evidence="1 10">Condenses 4-methyl-5-(beta-hydroxyethyl)thiazole monophosphate (THZ-P) and 2-methyl-4-amino-5-hydroxymethyl pyrimidine pyrophosphate (HMP-PP) to form thiamine monophosphate (TMP).</text>
</comment>
<gene>
    <name evidence="10" type="primary">thiE</name>
    <name evidence="14" type="ORF">AW736_04065</name>
</gene>
<dbReference type="UniPathway" id="UPA00060">
    <property type="reaction ID" value="UER00141"/>
</dbReference>
<dbReference type="FunFam" id="3.20.20.70:FF:000096">
    <property type="entry name" value="Thiamine-phosphate synthase"/>
    <property type="match status" value="1"/>
</dbReference>
<feature type="binding site" evidence="10">
    <location>
        <position position="92"/>
    </location>
    <ligand>
        <name>Mg(2+)</name>
        <dbReference type="ChEBI" id="CHEBI:18420"/>
    </ligand>
</feature>
<reference evidence="14 15" key="1">
    <citation type="submission" date="2016-01" db="EMBL/GenBank/DDBJ databases">
        <title>High potential of lignocellulose degradation of a new Verrucomicrobia species.</title>
        <authorList>
            <person name="Wang Y."/>
            <person name="Shi Y."/>
            <person name="Qiu Z."/>
            <person name="Liu S."/>
            <person name="Yang H."/>
        </authorList>
    </citation>
    <scope>NUCLEOTIDE SEQUENCE [LARGE SCALE GENOMIC DNA]</scope>
    <source>
        <strain evidence="14 15">TSB47</strain>
    </source>
</reference>
<evidence type="ECO:0000256" key="5">
    <source>
        <dbReference type="ARBA" id="ARBA00022842"/>
    </source>
</evidence>
<evidence type="ECO:0000259" key="13">
    <source>
        <dbReference type="Pfam" id="PF02581"/>
    </source>
</evidence>
<keyword evidence="15" id="KW-1185">Reference proteome</keyword>
<dbReference type="GO" id="GO:0005737">
    <property type="term" value="C:cytoplasm"/>
    <property type="evidence" value="ECO:0007669"/>
    <property type="project" value="TreeGrafter"/>
</dbReference>
<name>A0A178INI4_9BACT</name>
<accession>A0A178INI4</accession>
<feature type="binding site" evidence="10">
    <location>
        <position position="73"/>
    </location>
    <ligand>
        <name>Mg(2+)</name>
        <dbReference type="ChEBI" id="CHEBI:18420"/>
    </ligand>
</feature>
<evidence type="ECO:0000313" key="14">
    <source>
        <dbReference type="EMBL" id="OAM91251.1"/>
    </source>
</evidence>
<dbReference type="EMBL" id="LRRQ01000032">
    <property type="protein sequence ID" value="OAM91251.1"/>
    <property type="molecule type" value="Genomic_DNA"/>
</dbReference>
<comment type="catalytic activity">
    <reaction evidence="9 10 11">
        <text>2-[(2R,5Z)-2-carboxy-4-methylthiazol-5(2H)-ylidene]ethyl phosphate + 4-amino-2-methyl-5-(diphosphooxymethyl)pyrimidine + 2 H(+) = thiamine phosphate + CO2 + diphosphate</text>
        <dbReference type="Rhea" id="RHEA:47844"/>
        <dbReference type="ChEBI" id="CHEBI:15378"/>
        <dbReference type="ChEBI" id="CHEBI:16526"/>
        <dbReference type="ChEBI" id="CHEBI:33019"/>
        <dbReference type="ChEBI" id="CHEBI:37575"/>
        <dbReference type="ChEBI" id="CHEBI:57841"/>
        <dbReference type="ChEBI" id="CHEBI:62899"/>
        <dbReference type="EC" id="2.5.1.3"/>
    </reaction>
</comment>
<dbReference type="HAMAP" id="MF_00097">
    <property type="entry name" value="TMP_synthase"/>
    <property type="match status" value="1"/>
</dbReference>
<dbReference type="Pfam" id="PF02581">
    <property type="entry name" value="TMP-TENI"/>
    <property type="match status" value="1"/>
</dbReference>
<evidence type="ECO:0000256" key="9">
    <source>
        <dbReference type="ARBA" id="ARBA00047883"/>
    </source>
</evidence>
<dbReference type="GO" id="GO:0009228">
    <property type="term" value="P:thiamine biosynthetic process"/>
    <property type="evidence" value="ECO:0007669"/>
    <property type="project" value="UniProtKB-KW"/>
</dbReference>
<dbReference type="STRING" id="1184151.AW736_04065"/>
<evidence type="ECO:0000256" key="12">
    <source>
        <dbReference type="RuleBase" id="RU004253"/>
    </source>
</evidence>
<dbReference type="GO" id="GO:0009229">
    <property type="term" value="P:thiamine diphosphate biosynthetic process"/>
    <property type="evidence" value="ECO:0007669"/>
    <property type="project" value="UniProtKB-UniRule"/>
</dbReference>
<evidence type="ECO:0000256" key="8">
    <source>
        <dbReference type="ARBA" id="ARBA00047851"/>
    </source>
</evidence>
<organism evidence="14 15">
    <name type="scientific">Termitidicoccus mucosus</name>
    <dbReference type="NCBI Taxonomy" id="1184151"/>
    <lineage>
        <taxon>Bacteria</taxon>
        <taxon>Pseudomonadati</taxon>
        <taxon>Verrucomicrobiota</taxon>
        <taxon>Opitutia</taxon>
        <taxon>Opitutales</taxon>
        <taxon>Opitutaceae</taxon>
        <taxon>Termitidicoccus</taxon>
    </lineage>
</organism>
<protein>
    <recommendedName>
        <fullName evidence="10">Thiamine-phosphate synthase</fullName>
        <shortName evidence="10">TP synthase</shortName>
        <shortName evidence="10">TPS</shortName>
        <ecNumber evidence="10">2.5.1.3</ecNumber>
    </recommendedName>
    <alternativeName>
        <fullName evidence="10">Thiamine-phosphate pyrophosphorylase</fullName>
        <shortName evidence="10">TMP pyrophosphorylase</shortName>
        <shortName evidence="10">TMP-PPase</shortName>
    </alternativeName>
</protein>
<evidence type="ECO:0000256" key="2">
    <source>
        <dbReference type="ARBA" id="ARBA00005165"/>
    </source>
</evidence>
<dbReference type="RefSeq" id="WP_068768967.1">
    <property type="nucleotide sequence ID" value="NZ_CP109796.1"/>
</dbReference>
<feature type="binding site" evidence="10">
    <location>
        <position position="111"/>
    </location>
    <ligand>
        <name>4-amino-2-methyl-5-(diphosphooxymethyl)pyrimidine</name>
        <dbReference type="ChEBI" id="CHEBI:57841"/>
    </ligand>
</feature>